<feature type="region of interest" description="Disordered" evidence="1">
    <location>
        <begin position="112"/>
        <end position="157"/>
    </location>
</feature>
<evidence type="ECO:0000256" key="1">
    <source>
        <dbReference type="SAM" id="MobiDB-lite"/>
    </source>
</evidence>
<organism evidence="2 3">
    <name type="scientific">Phrynocephalus forsythii</name>
    <dbReference type="NCBI Taxonomy" id="171643"/>
    <lineage>
        <taxon>Eukaryota</taxon>
        <taxon>Metazoa</taxon>
        <taxon>Chordata</taxon>
        <taxon>Craniata</taxon>
        <taxon>Vertebrata</taxon>
        <taxon>Euteleostomi</taxon>
        <taxon>Lepidosauria</taxon>
        <taxon>Squamata</taxon>
        <taxon>Bifurcata</taxon>
        <taxon>Unidentata</taxon>
        <taxon>Episquamata</taxon>
        <taxon>Toxicofera</taxon>
        <taxon>Iguania</taxon>
        <taxon>Acrodonta</taxon>
        <taxon>Agamidae</taxon>
        <taxon>Agaminae</taxon>
        <taxon>Phrynocephalus</taxon>
    </lineage>
</organism>
<proteinExistence type="predicted"/>
<sequence length="269" mass="29573">MGVKHSLALKPYLLTQAKETVKTVQPTLVHETYVGKYKTNFNVVLSDGLFDKVMGSKVITDQALYYRMLKQDVVVSALKQVCCGQDGSYKILYMGWNKPEWMNNVRWALQGRAERPSQPVPRRLDRGGANGEGAEVPTRARRRRAAARSSRPLARPLEPQRLRAFRNLVRTLGKPPPPPLHKRALISQVSHGERTRGKGGGGGTTLQGSPPPALRVRGLGRALAKRPGIPESPAHERKEEATPRPHLAARLAPANAGEIGKNLSEGEEV</sequence>
<keyword evidence="3" id="KW-1185">Reference proteome</keyword>
<name>A0A9Q1B1C1_9SAUR</name>
<evidence type="ECO:0000313" key="2">
    <source>
        <dbReference type="EMBL" id="KAJ7327128.1"/>
    </source>
</evidence>
<gene>
    <name evidence="2" type="ORF">JRQ81_016887</name>
</gene>
<dbReference type="Proteomes" id="UP001142489">
    <property type="component" value="Unassembled WGS sequence"/>
</dbReference>
<feature type="compositionally biased region" description="Low complexity" evidence="1">
    <location>
        <begin position="147"/>
        <end position="157"/>
    </location>
</feature>
<reference evidence="2" key="1">
    <citation type="journal article" date="2023" name="DNA Res.">
        <title>Chromosome-level genome assembly of Phrynocephalus forsythii using third-generation DNA sequencing and Hi-C analysis.</title>
        <authorList>
            <person name="Qi Y."/>
            <person name="Zhao W."/>
            <person name="Zhao Y."/>
            <person name="Niu C."/>
            <person name="Cao S."/>
            <person name="Zhang Y."/>
        </authorList>
    </citation>
    <scope>NUCLEOTIDE SEQUENCE</scope>
    <source>
        <tissue evidence="2">Muscle</tissue>
    </source>
</reference>
<dbReference type="EMBL" id="JAPFRF010000007">
    <property type="protein sequence ID" value="KAJ7327128.1"/>
    <property type="molecule type" value="Genomic_DNA"/>
</dbReference>
<evidence type="ECO:0000313" key="3">
    <source>
        <dbReference type="Proteomes" id="UP001142489"/>
    </source>
</evidence>
<feature type="compositionally biased region" description="Low complexity" evidence="1">
    <location>
        <begin position="244"/>
        <end position="256"/>
    </location>
</feature>
<protein>
    <submittedName>
        <fullName evidence="2">Uncharacterized protein</fullName>
    </submittedName>
</protein>
<dbReference type="AlphaFoldDB" id="A0A9Q1B1C1"/>
<feature type="compositionally biased region" description="Basic and acidic residues" evidence="1">
    <location>
        <begin position="233"/>
        <end position="243"/>
    </location>
</feature>
<accession>A0A9Q1B1C1</accession>
<feature type="region of interest" description="Disordered" evidence="1">
    <location>
        <begin position="171"/>
        <end position="269"/>
    </location>
</feature>
<comment type="caution">
    <text evidence="2">The sequence shown here is derived from an EMBL/GenBank/DDBJ whole genome shotgun (WGS) entry which is preliminary data.</text>
</comment>